<dbReference type="Proteomes" id="UP000186309">
    <property type="component" value="Chromosome"/>
</dbReference>
<dbReference type="InterPro" id="IPR013783">
    <property type="entry name" value="Ig-like_fold"/>
</dbReference>
<feature type="domain" description="Bacterial Ig-like" evidence="5">
    <location>
        <begin position="1086"/>
        <end position="1174"/>
    </location>
</feature>
<evidence type="ECO:0000259" key="5">
    <source>
        <dbReference type="Pfam" id="PF16640"/>
    </source>
</evidence>
<protein>
    <recommendedName>
        <fullName evidence="9">DUF4082 domain-containing protein</fullName>
    </recommendedName>
</protein>
<evidence type="ECO:0000256" key="1">
    <source>
        <dbReference type="ARBA" id="ARBA00022729"/>
    </source>
</evidence>
<feature type="compositionally biased region" description="Basic residues" evidence="2">
    <location>
        <begin position="9"/>
        <end position="22"/>
    </location>
</feature>
<reference evidence="8" key="1">
    <citation type="submission" date="2016-12" db="EMBL/GenBank/DDBJ databases">
        <title>Comparative genomics of four Isosphaeraceae planctomycetes: a common pool of plasmids and glycoside hydrolase genes.</title>
        <authorList>
            <person name="Ivanova A."/>
        </authorList>
    </citation>
    <scope>NUCLEOTIDE SEQUENCE [LARGE SCALE GENOMIC DNA]</scope>
    <source>
        <strain evidence="8">PX4</strain>
    </source>
</reference>
<feature type="domain" description="SbsA Ig-like" evidence="3">
    <location>
        <begin position="809"/>
        <end position="906"/>
    </location>
</feature>
<feature type="domain" description="Bacterial Ig-like" evidence="5">
    <location>
        <begin position="1384"/>
        <end position="1472"/>
    </location>
</feature>
<evidence type="ECO:0000313" key="7">
    <source>
        <dbReference type="EMBL" id="APW60570.1"/>
    </source>
</evidence>
<sequence length="1735" mass="176633">MTRFDRSPGKHSRSRPKGRANHPRLEFLEDRILLAVNPIVAENQLPGTPESVWMIQGAGDTSLQGFATDISVNHGQTESFKINDSSGASYHIDVYRMGYYAGDGARLVTTIPASQIVEQVQPAPLSDPTTGLVDAGNWSVSASWAVPANATSGIYMARLTRDDTGDGSMIYFVVRDDTGGSDILFQTSDSTWQAYNTWGGNSLYQGSSGVASDRAVKVSYNRPLTIDATTGGYGNYNSPLHAEYPMVRWLEANGYDVSYFTDVDSDRYGSLIQTHKVFMSVGHDEYWSAAQRDNVEAARDAGVNLAFFSGNESFWKTRWETSIDGSGTPYRTLVTYKESQNNAPLDPLDSSPTWTWTGTWRDNRFSPPADGGQPENAMSGTIYMDDRTSNDLGVSLNVPAADGNLRFWRNTSVANLAPGQVATLGQYVVGYEVDEDVDNGFRPAGLIDMSSTSFSTQYHVSVPWGTVVSPGDATHSITLYRAPSGALVFSAGTIQWSWGLDGDNNIGDVAPDPSMRQATVNLLADMGVQPGTLQPGLVPASKSTDATPPTSIITSPVGGANIVSGTTVTITGTATDAGGGVVAGVEVSVDGGATWHPAVGRSSWTYTWSPDQNGNATIESRAVDDSGNIETPAPGTTVSVQGPISLWSNSIVPGIITTADTNSVELGVKFRSDVNGYIEGLRFYKGAGNTGTHVGSLWTSTGTLLAQATFTNESSTGWQQVLFSTPVSISANTTYVASYHANVGEYSSDDLYFAKGGTSNGPLHALADGTDGGNGLYEYSSTSTFPVNSYRSENYYVDVVFATSIVNGAAPTVTSQTPASGATGVDLASAVTATFSEPVTAGSIVFTLTGPGGAVPASLSYNSASLTATLTPSSPLSASTTYTAAVSGATDASSDVMTPVSWSFTTSTGTTSYNNVSIWNSSTTPAVASYPDPNPYELGVKFQSNVSGYITGIRYYKGSGNTGTHVGHLWSSTGTLLATATFVNETATGWQQVNFSSPVAITANTTYVASYHTDAGDYAVDVNYFASAGVSNGPLVALANGVAGGNGVYSPGAAAFPTSSFNSNNYWVDVVFSQTLPQTATTTTLASSANPSTSGQSVTFTATVAPTSGGGVPTGQVTFMDGATTLGAGTLNASGVATFATAALAVGSHSITAVYGGDASFLTSTSTVLSQVVNQAATTATTTTLATSANPSTFGQSVTFTATVAPASGGGVPTGQVTFMDGATTLGAGTLNASGVATFASAALAAGSHSITAVYGGDASFQTSTSAALSQVVNQAATTTTLASSANPSTSGQSVTFTATVAVNAPGAGSPTGTVTFKDGTTTLGAGTLNASGVATFASAALAAGSHSITAVYGGDASFQTSTSAALSQVVNQAATAATKTTLASSVTPSTFGQSVMLTATVAPTSGGGVPTGQVTFLDGATTLGVGALNASGVATFATAALAVGSHSIKAVYGGDASFKTSTSAALKQVVNKAATTTTLASSANPSTSGQSVTFTATVAVDAPGAGSPTGTVTFKDGTTTLGVGALNASGVATFATAALAVGSHSIKAVYSGDASFKTSTSAVLKQKVSTAVVAANDSASIVQSSAPLTQPMSAPIATAVSNKALVVAGGPAGAVQSPDPLTQPLLAPIVDEAIAQWREAGIAPQSLAALLHADVRIADLAGPLLGMAGQGVVTIDQDAAGYGWFIDTAPADDSEFRTVAQGPARDRVDLLSVVAQELEHKLGLEDDEGEDVMA</sequence>
<dbReference type="Gene3D" id="2.60.40.1220">
    <property type="match status" value="1"/>
</dbReference>
<feature type="domain" description="Bacterial Ig-like" evidence="5">
    <location>
        <begin position="1187"/>
        <end position="1274"/>
    </location>
</feature>
<organism evidence="7 8">
    <name type="scientific">Paludisphaera borealis</name>
    <dbReference type="NCBI Taxonomy" id="1387353"/>
    <lineage>
        <taxon>Bacteria</taxon>
        <taxon>Pseudomonadati</taxon>
        <taxon>Planctomycetota</taxon>
        <taxon>Planctomycetia</taxon>
        <taxon>Isosphaerales</taxon>
        <taxon>Isosphaeraceae</taxon>
        <taxon>Paludisphaera</taxon>
    </lineage>
</organism>
<dbReference type="Gene3D" id="2.60.40.10">
    <property type="entry name" value="Immunoglobulins"/>
    <property type="match status" value="5"/>
</dbReference>
<proteinExistence type="predicted"/>
<dbReference type="STRING" id="1387353.BSF38_02045"/>
<dbReference type="KEGG" id="pbor:BSF38_02045"/>
<dbReference type="InterPro" id="IPR046540">
    <property type="entry name" value="DMFA2_C"/>
</dbReference>
<name>A0A1U7CNQ7_9BACT</name>
<dbReference type="EMBL" id="CP019082">
    <property type="protein sequence ID" value="APW60570.1"/>
    <property type="molecule type" value="Genomic_DNA"/>
</dbReference>
<dbReference type="Pfam" id="PF20254">
    <property type="entry name" value="DMFA2_C"/>
    <property type="match status" value="1"/>
</dbReference>
<evidence type="ECO:0000313" key="8">
    <source>
        <dbReference type="Proteomes" id="UP000186309"/>
    </source>
</evidence>
<feature type="domain" description="Bacterial Ig-like" evidence="5">
    <location>
        <begin position="1283"/>
        <end position="1372"/>
    </location>
</feature>
<dbReference type="Pfam" id="PF13313">
    <property type="entry name" value="DUF4082"/>
    <property type="match status" value="2"/>
</dbReference>
<dbReference type="InterPro" id="IPR032109">
    <property type="entry name" value="Big_3_5"/>
</dbReference>
<evidence type="ECO:0000256" key="2">
    <source>
        <dbReference type="SAM" id="MobiDB-lite"/>
    </source>
</evidence>
<evidence type="ECO:0000259" key="3">
    <source>
        <dbReference type="Pfam" id="PF13205"/>
    </source>
</evidence>
<dbReference type="InterPro" id="IPR014756">
    <property type="entry name" value="Ig_E-set"/>
</dbReference>
<dbReference type="SUPFAM" id="SSF81296">
    <property type="entry name" value="E set domains"/>
    <property type="match status" value="1"/>
</dbReference>
<keyword evidence="8" id="KW-1185">Reference proteome</keyword>
<dbReference type="InterPro" id="IPR025141">
    <property type="entry name" value="DUF4082"/>
</dbReference>
<dbReference type="InterPro" id="IPR014755">
    <property type="entry name" value="Cu-Rt/internalin_Ig-like"/>
</dbReference>
<feature type="domain" description="Bacterial Ig-like" evidence="5">
    <location>
        <begin position="1481"/>
        <end position="1569"/>
    </location>
</feature>
<feature type="domain" description="N,N-dimethylformamidase beta subunit-like C-terminal" evidence="6">
    <location>
        <begin position="92"/>
        <end position="504"/>
    </location>
</feature>
<feature type="region of interest" description="Disordered" evidence="2">
    <location>
        <begin position="1"/>
        <end position="22"/>
    </location>
</feature>
<dbReference type="Pfam" id="PF17957">
    <property type="entry name" value="Big_7"/>
    <property type="match status" value="1"/>
</dbReference>
<evidence type="ECO:0008006" key="9">
    <source>
        <dbReference type="Google" id="ProtNLM"/>
    </source>
</evidence>
<evidence type="ECO:0000259" key="6">
    <source>
        <dbReference type="Pfam" id="PF20254"/>
    </source>
</evidence>
<keyword evidence="1" id="KW-0732">Signal</keyword>
<accession>A0A1U7CNQ7</accession>
<dbReference type="InterPro" id="IPR032812">
    <property type="entry name" value="SbsA_Ig"/>
</dbReference>
<dbReference type="Gene3D" id="2.60.40.650">
    <property type="match status" value="1"/>
</dbReference>
<dbReference type="OrthoDB" id="261436at2"/>
<dbReference type="Pfam" id="PF13205">
    <property type="entry name" value="Big_5"/>
    <property type="match status" value="1"/>
</dbReference>
<evidence type="ECO:0000259" key="4">
    <source>
        <dbReference type="Pfam" id="PF13313"/>
    </source>
</evidence>
<feature type="domain" description="DUF4082" evidence="4">
    <location>
        <begin position="652"/>
        <end position="797"/>
    </location>
</feature>
<feature type="domain" description="DUF4082" evidence="4">
    <location>
        <begin position="923"/>
        <end position="1068"/>
    </location>
</feature>
<dbReference type="Pfam" id="PF16640">
    <property type="entry name" value="Big_3_5"/>
    <property type="match status" value="5"/>
</dbReference>
<dbReference type="RefSeq" id="WP_076345307.1">
    <property type="nucleotide sequence ID" value="NZ_CP019082.1"/>
</dbReference>
<gene>
    <name evidence="7" type="ORF">BSF38_02045</name>
</gene>